<evidence type="ECO:0000256" key="11">
    <source>
        <dbReference type="ARBA" id="ARBA00022932"/>
    </source>
</evidence>
<dbReference type="NCBIfam" id="NF004397">
    <property type="entry name" value="PRK05755.1"/>
    <property type="match status" value="1"/>
</dbReference>
<dbReference type="InterPro" id="IPR036397">
    <property type="entry name" value="RNaseH_sf"/>
</dbReference>
<dbReference type="GO" id="GO:0006261">
    <property type="term" value="P:DNA-templated DNA replication"/>
    <property type="evidence" value="ECO:0007669"/>
    <property type="project" value="UniProtKB-UniRule"/>
</dbReference>
<dbReference type="HOGENOM" id="CLU_004675_0_0_12"/>
<comment type="catalytic activity">
    <reaction evidence="14 16">
        <text>DNA(n) + a 2'-deoxyribonucleoside 5'-triphosphate = DNA(n+1) + diphosphate</text>
        <dbReference type="Rhea" id="RHEA:22508"/>
        <dbReference type="Rhea" id="RHEA-COMP:17339"/>
        <dbReference type="Rhea" id="RHEA-COMP:17340"/>
        <dbReference type="ChEBI" id="CHEBI:33019"/>
        <dbReference type="ChEBI" id="CHEBI:61560"/>
        <dbReference type="ChEBI" id="CHEBI:173112"/>
        <dbReference type="EC" id="2.7.7.7"/>
    </reaction>
</comment>
<dbReference type="InterPro" id="IPR019760">
    <property type="entry name" value="DNA-dir_DNA_pol_A_CS"/>
</dbReference>
<dbReference type="InterPro" id="IPR002421">
    <property type="entry name" value="5-3_exonuclease"/>
</dbReference>
<evidence type="ECO:0000256" key="9">
    <source>
        <dbReference type="ARBA" id="ARBA00022801"/>
    </source>
</evidence>
<dbReference type="SUPFAM" id="SSF53098">
    <property type="entry name" value="Ribonuclease H-like"/>
    <property type="match status" value="1"/>
</dbReference>
<evidence type="ECO:0000256" key="4">
    <source>
        <dbReference type="ARBA" id="ARBA00022679"/>
    </source>
</evidence>
<dbReference type="CDD" id="cd08637">
    <property type="entry name" value="DNA_pol_A_pol_I_C"/>
    <property type="match status" value="1"/>
</dbReference>
<dbReference type="SUPFAM" id="SSF47807">
    <property type="entry name" value="5' to 3' exonuclease, C-terminal subdomain"/>
    <property type="match status" value="1"/>
</dbReference>
<keyword evidence="7" id="KW-0540">Nuclease</keyword>
<dbReference type="EC" id="2.7.7.7" evidence="2 15"/>
<reference evidence="20 21" key="1">
    <citation type="journal article" date="2004" name="Proc. Natl. Acad. Sci. U.S.A.">
        <title>Comparison of the genome of the oral pathogen Treponema denticola with other spirochete genomes.</title>
        <authorList>
            <person name="Seshadri R."/>
            <person name="Myers G.S."/>
            <person name="Tettelin H."/>
            <person name="Eisen J.A."/>
            <person name="Heidelberg J.F."/>
            <person name="Dodson R.J."/>
            <person name="Davidsen T.M."/>
            <person name="DeBoy R.T."/>
            <person name="Fouts D.E."/>
            <person name="Haft D.H."/>
            <person name="Selengut J."/>
            <person name="Ren Q."/>
            <person name="Brinkac L.M."/>
            <person name="Madupu R."/>
            <person name="Kolonay J."/>
            <person name="Durkin S.A."/>
            <person name="Daugherty S.C."/>
            <person name="Shetty J."/>
            <person name="Shvartsbeyn A."/>
            <person name="Gebregeorgis E."/>
            <person name="Geer K."/>
            <person name="Tsegaye G."/>
            <person name="Malek J."/>
            <person name="Ayodeji B."/>
            <person name="Shatsman S."/>
            <person name="McLeod M.P."/>
            <person name="Smajs D."/>
            <person name="Howell J.K."/>
            <person name="Pal S."/>
            <person name="Amin A."/>
            <person name="Vashisth P."/>
            <person name="McNeill T.Z."/>
            <person name="Xiang Q."/>
            <person name="Sodergren E."/>
            <person name="Baca E."/>
            <person name="Weinstock G.M."/>
            <person name="Norris S.J."/>
            <person name="Fraser C.M."/>
            <person name="Paulsen I.T."/>
        </authorList>
    </citation>
    <scope>NUCLEOTIDE SEQUENCE [LARGE SCALE GENOMIC DNA]</scope>
    <source>
        <strain evidence="21">ATCC 35405 / DSM 14222 / CIP 103919 / JCM 8153 / KCTC 15104</strain>
    </source>
</reference>
<feature type="domain" description="DNA-directed DNA polymerase family A palm" evidence="19">
    <location>
        <begin position="694"/>
        <end position="900"/>
    </location>
</feature>
<dbReference type="SMART" id="SM00475">
    <property type="entry name" value="53EXOc"/>
    <property type="match status" value="1"/>
</dbReference>
<keyword evidence="6 16" id="KW-0235">DNA replication</keyword>
<dbReference type="EMBL" id="AE017226">
    <property type="protein sequence ID" value="AAS12154.1"/>
    <property type="molecule type" value="Genomic_DNA"/>
</dbReference>
<dbReference type="InterPro" id="IPR029060">
    <property type="entry name" value="PIN-like_dom_sf"/>
</dbReference>
<dbReference type="InterPro" id="IPR001098">
    <property type="entry name" value="DNA-dir_DNA_pol_A_palm_dom"/>
</dbReference>
<dbReference type="STRING" id="243275.TDE_1637"/>
<dbReference type="GO" id="GO:0006302">
    <property type="term" value="P:double-strand break repair"/>
    <property type="evidence" value="ECO:0007669"/>
    <property type="project" value="TreeGrafter"/>
</dbReference>
<dbReference type="eggNOG" id="COG0749">
    <property type="taxonomic scope" value="Bacteria"/>
</dbReference>
<dbReference type="PANTHER" id="PTHR10133:SF27">
    <property type="entry name" value="DNA POLYMERASE NU"/>
    <property type="match status" value="1"/>
</dbReference>
<dbReference type="PANTHER" id="PTHR10133">
    <property type="entry name" value="DNA POLYMERASE I"/>
    <property type="match status" value="1"/>
</dbReference>
<accession>Q73M72</accession>
<evidence type="ECO:0000256" key="7">
    <source>
        <dbReference type="ARBA" id="ARBA00022722"/>
    </source>
</evidence>
<dbReference type="InterPro" id="IPR043502">
    <property type="entry name" value="DNA/RNA_pol_sf"/>
</dbReference>
<evidence type="ECO:0000256" key="5">
    <source>
        <dbReference type="ARBA" id="ARBA00022695"/>
    </source>
</evidence>
<dbReference type="PaxDb" id="243275-TDE_1637"/>
<name>Q73M72_TREDE</name>
<organism evidence="20 21">
    <name type="scientific">Treponema denticola (strain ATCC 35405 / DSM 14222 / CIP 103919 / JCM 8153 / KCTC 15104)</name>
    <dbReference type="NCBI Taxonomy" id="243275"/>
    <lineage>
        <taxon>Bacteria</taxon>
        <taxon>Pseudomonadati</taxon>
        <taxon>Spirochaetota</taxon>
        <taxon>Spirochaetia</taxon>
        <taxon>Spirochaetales</taxon>
        <taxon>Treponemataceae</taxon>
        <taxon>Treponema</taxon>
    </lineage>
</organism>
<dbReference type="AlphaFoldDB" id="Q73M72"/>
<dbReference type="Pfam" id="PF00476">
    <property type="entry name" value="DNA_pol_A"/>
    <property type="match status" value="1"/>
</dbReference>
<dbReference type="OrthoDB" id="9806424at2"/>
<dbReference type="InterPro" id="IPR036279">
    <property type="entry name" value="5-3_exonuclease_C_sf"/>
</dbReference>
<dbReference type="InterPro" id="IPR008918">
    <property type="entry name" value="HhH2"/>
</dbReference>
<dbReference type="PATRIC" id="fig|243275.7.peg.1565"/>
<evidence type="ECO:0000313" key="21">
    <source>
        <dbReference type="Proteomes" id="UP000008212"/>
    </source>
</evidence>
<feature type="domain" description="5'-3' exonuclease" evidence="18">
    <location>
        <begin position="1"/>
        <end position="262"/>
    </location>
</feature>
<dbReference type="Gene3D" id="3.30.70.370">
    <property type="match status" value="1"/>
</dbReference>
<evidence type="ECO:0000256" key="15">
    <source>
        <dbReference type="NCBIfam" id="TIGR00593"/>
    </source>
</evidence>
<dbReference type="KEGG" id="tde:TDE_1637"/>
<dbReference type="Gene3D" id="1.10.150.20">
    <property type="entry name" value="5' to 3' exonuclease, C-terminal subdomain"/>
    <property type="match status" value="2"/>
</dbReference>
<dbReference type="GO" id="GO:0003677">
    <property type="term" value="F:DNA binding"/>
    <property type="evidence" value="ECO:0007669"/>
    <property type="project" value="UniProtKB-UniRule"/>
</dbReference>
<keyword evidence="13 16" id="KW-0234">DNA repair</keyword>
<dbReference type="Gene3D" id="1.20.1060.10">
    <property type="entry name" value="Taq DNA Polymerase, Chain T, domain 4"/>
    <property type="match status" value="1"/>
</dbReference>
<dbReference type="PRINTS" id="PR00868">
    <property type="entry name" value="DNAPOLI"/>
</dbReference>
<proteinExistence type="inferred from homology"/>
<dbReference type="SMART" id="SM00482">
    <property type="entry name" value="POLAc"/>
    <property type="match status" value="1"/>
</dbReference>
<sequence>MKDTIYVLDAYGLIYRSYFAFISRPLTNSKGENVSAIFGFFKSLHSIFTEYNPKLFVTALDSLTPTFRHEMYKEYKATRDKTPDDLHAQIDKIEEILKTFKLPTVRCNGFEADDVIASIAALAEKEGRECVVISGDKDLMQLVSKTTTMLKPGKIKAWEGFDAENVKEEWGVYPDGMLDLLSLIGDSADNVPGIKGVGPKTAVKLLEEYKSLDGIYANTGNLKGALKTKIEEGKESAYFSKELIRLRFDVPVEKDLNAYSTSQMDYEAAARLFISEELPNIAKLYSEKIIAEKNAPSSKENLKQETGLFENSEQTSPEMLPQELGTGEEISLPQNKGDYKLVDEAEELFKIVDEALKQGLASYDCETTSEDPLNAEVCGFSLALKEGEAYYFPLKAPCPELGEEAPKLIAFKDAKKAVTKLFDSKMTLIMHNGKFDIQAALSSKLASGISANLFDTMIAAWLLDPARSSYGMDKLAESILGVKTIRFKDLVKQGQNFSDIPLKEACPYAAEDADITFRFYKKFLPLLKKNNLEKLFFDLEMPITKLLTEMEIKGIFLKGEELTAYSKELGKELEDCEKDIYRLVGHEFNIASPKQLQEVLFEERKLTPGKKTKTGYSTDTSVLENLASEDPVPAKILDYRALAKLKSTYTDTLPKMTDKNGRIHTSFIQTGTATGRLSSRDPNLQNIPIRGNEGRKIREAFQAEKGRVLISADYSQIELVILAHLSKDQNLVEAFNTGIDVHAKTASLIFAVDIKDVSQDMRRIAKTINFGVMYGMSAFRLASSLRIPRKRADEFIKAYFATYSGVSGFMANVCQEAEQRGYVETLMGRRRYLPAINSKNKVEKAGAERIAVNTPIQGTAADIVKLAMLEVDKALKKQKLDASILLQVHDELIIEAAESEREKVMSLVKEKMEGVIKLSVPLRVSIESGMSWGEFH</sequence>
<evidence type="ECO:0000256" key="14">
    <source>
        <dbReference type="ARBA" id="ARBA00049244"/>
    </source>
</evidence>
<evidence type="ECO:0000259" key="18">
    <source>
        <dbReference type="SMART" id="SM00475"/>
    </source>
</evidence>
<dbReference type="Gene3D" id="3.30.420.10">
    <property type="entry name" value="Ribonuclease H-like superfamily/Ribonuclease H"/>
    <property type="match status" value="1"/>
</dbReference>
<dbReference type="PROSITE" id="PS00447">
    <property type="entry name" value="DNA_POLYMERASE_A"/>
    <property type="match status" value="1"/>
</dbReference>
<keyword evidence="4 16" id="KW-0808">Transferase</keyword>
<dbReference type="InterPro" id="IPR002298">
    <property type="entry name" value="DNA_polymerase_A"/>
</dbReference>
<evidence type="ECO:0000256" key="8">
    <source>
        <dbReference type="ARBA" id="ARBA00022763"/>
    </source>
</evidence>
<evidence type="ECO:0000256" key="13">
    <source>
        <dbReference type="ARBA" id="ARBA00023204"/>
    </source>
</evidence>
<dbReference type="InterPro" id="IPR002562">
    <property type="entry name" value="3'-5'_exonuclease_dom"/>
</dbReference>
<dbReference type="GO" id="GO:0008408">
    <property type="term" value="F:3'-5' exonuclease activity"/>
    <property type="evidence" value="ECO:0007669"/>
    <property type="project" value="UniProtKB-UniRule"/>
</dbReference>
<dbReference type="InterPro" id="IPR020046">
    <property type="entry name" value="5-3_exonucl_a-hlix_arch_N"/>
</dbReference>
<dbReference type="InterPro" id="IPR012337">
    <property type="entry name" value="RNaseH-like_sf"/>
</dbReference>
<dbReference type="FunFam" id="1.20.1060.10:FF:000001">
    <property type="entry name" value="DNA polymerase I"/>
    <property type="match status" value="1"/>
</dbReference>
<dbReference type="CDD" id="cd09859">
    <property type="entry name" value="PIN_53EXO"/>
    <property type="match status" value="1"/>
</dbReference>
<gene>
    <name evidence="16 20" type="primary">polA</name>
    <name evidence="20" type="ordered locus">TDE_1637</name>
</gene>
<dbReference type="Gene3D" id="3.40.50.1010">
    <property type="entry name" value="5'-nuclease"/>
    <property type="match status" value="1"/>
</dbReference>
<dbReference type="SUPFAM" id="SSF88723">
    <property type="entry name" value="PIN domain-like"/>
    <property type="match status" value="1"/>
</dbReference>
<keyword evidence="12 16" id="KW-0238">DNA-binding</keyword>
<dbReference type="Pfam" id="PF01612">
    <property type="entry name" value="DNA_pol_A_exo1"/>
    <property type="match status" value="1"/>
</dbReference>
<dbReference type="RefSeq" id="WP_002679321.1">
    <property type="nucleotide sequence ID" value="NC_002967.9"/>
</dbReference>
<dbReference type="SMART" id="SM00474">
    <property type="entry name" value="35EXOc"/>
    <property type="match status" value="1"/>
</dbReference>
<dbReference type="GO" id="GO:0008409">
    <property type="term" value="F:5'-3' exonuclease activity"/>
    <property type="evidence" value="ECO:0007669"/>
    <property type="project" value="UniProtKB-UniRule"/>
</dbReference>
<protein>
    <recommendedName>
        <fullName evidence="3 15">DNA polymerase I</fullName>
        <ecNumber evidence="2 15">2.7.7.7</ecNumber>
    </recommendedName>
</protein>
<keyword evidence="21" id="KW-1185">Reference proteome</keyword>
<dbReference type="CDD" id="cd06139">
    <property type="entry name" value="DNA_polA_I_Ecoli_like_exo"/>
    <property type="match status" value="1"/>
</dbReference>
<keyword evidence="11 16" id="KW-0239">DNA-directed DNA polymerase</keyword>
<evidence type="ECO:0000259" key="19">
    <source>
        <dbReference type="SMART" id="SM00482"/>
    </source>
</evidence>
<dbReference type="Proteomes" id="UP000008212">
    <property type="component" value="Chromosome"/>
</dbReference>
<feature type="domain" description="3'-5' exonuclease" evidence="17">
    <location>
        <begin position="339"/>
        <end position="528"/>
    </location>
</feature>
<keyword evidence="8 16" id="KW-0227">DNA damage</keyword>
<evidence type="ECO:0000256" key="3">
    <source>
        <dbReference type="ARBA" id="ARBA00020311"/>
    </source>
</evidence>
<keyword evidence="9 16" id="KW-0378">Hydrolase</keyword>
<keyword evidence="5 16" id="KW-0548">Nucleotidyltransferase</keyword>
<evidence type="ECO:0000259" key="17">
    <source>
        <dbReference type="SMART" id="SM00474"/>
    </source>
</evidence>
<dbReference type="Pfam" id="PF02739">
    <property type="entry name" value="5_3_exonuc_N"/>
    <property type="match status" value="1"/>
</dbReference>
<dbReference type="InterPro" id="IPR020045">
    <property type="entry name" value="DNA_polI_H3TH"/>
</dbReference>
<dbReference type="NCBIfam" id="TIGR00593">
    <property type="entry name" value="pola"/>
    <property type="match status" value="1"/>
</dbReference>
<dbReference type="FunFam" id="1.10.150.20:FF:000002">
    <property type="entry name" value="DNA polymerase I"/>
    <property type="match status" value="1"/>
</dbReference>
<evidence type="ECO:0000256" key="16">
    <source>
        <dbReference type="RuleBase" id="RU004460"/>
    </source>
</evidence>
<evidence type="ECO:0000256" key="12">
    <source>
        <dbReference type="ARBA" id="ARBA00023125"/>
    </source>
</evidence>
<dbReference type="SUPFAM" id="SSF56672">
    <property type="entry name" value="DNA/RNA polymerases"/>
    <property type="match status" value="1"/>
</dbReference>
<evidence type="ECO:0000313" key="20">
    <source>
        <dbReference type="EMBL" id="AAS12154.1"/>
    </source>
</evidence>
<dbReference type="GeneID" id="2739746"/>
<dbReference type="GO" id="GO:0003887">
    <property type="term" value="F:DNA-directed DNA polymerase activity"/>
    <property type="evidence" value="ECO:0007669"/>
    <property type="project" value="UniProtKB-UniRule"/>
</dbReference>
<dbReference type="Pfam" id="PF01367">
    <property type="entry name" value="5_3_exonuc"/>
    <property type="match status" value="1"/>
</dbReference>
<comment type="function">
    <text evidence="16">In addition to polymerase activity, this DNA polymerase exhibits 3'-5' and 5'-3' exonuclease activity.</text>
</comment>
<evidence type="ECO:0000256" key="10">
    <source>
        <dbReference type="ARBA" id="ARBA00022839"/>
    </source>
</evidence>
<dbReference type="InterPro" id="IPR018320">
    <property type="entry name" value="DNA_polymerase_1"/>
</dbReference>
<evidence type="ECO:0000256" key="2">
    <source>
        <dbReference type="ARBA" id="ARBA00012417"/>
    </source>
</evidence>
<evidence type="ECO:0000256" key="6">
    <source>
        <dbReference type="ARBA" id="ARBA00022705"/>
    </source>
</evidence>
<evidence type="ECO:0000256" key="1">
    <source>
        <dbReference type="ARBA" id="ARBA00007705"/>
    </source>
</evidence>
<dbReference type="CDD" id="cd09898">
    <property type="entry name" value="H3TH_53EXO"/>
    <property type="match status" value="1"/>
</dbReference>
<comment type="similarity">
    <text evidence="1 16">Belongs to the DNA polymerase type-A family.</text>
</comment>
<keyword evidence="10 16" id="KW-0269">Exonuclease</keyword>
<dbReference type="SMART" id="SM00279">
    <property type="entry name" value="HhH2"/>
    <property type="match status" value="1"/>
</dbReference>
<dbReference type="FunFam" id="1.10.150.20:FF:000003">
    <property type="entry name" value="DNA polymerase I"/>
    <property type="match status" value="1"/>
</dbReference>